<dbReference type="Pfam" id="PF00201">
    <property type="entry name" value="UDPGT"/>
    <property type="match status" value="1"/>
</dbReference>
<dbReference type="CDD" id="cd03784">
    <property type="entry name" value="GT1_Gtf-like"/>
    <property type="match status" value="1"/>
</dbReference>
<accession>A0ABR2G1A8</accession>
<evidence type="ECO:0000313" key="6">
    <source>
        <dbReference type="EMBL" id="KAK8592850.1"/>
    </source>
</evidence>
<dbReference type="SUPFAM" id="SSF53756">
    <property type="entry name" value="UDP-Glycosyltransferase/glycogen phosphorylase"/>
    <property type="match status" value="1"/>
</dbReference>
<sequence length="493" mass="54033">MSVSKTCQPHIALFPSAGMGHLTPFLRLASVLLSHDCKLTLITAHPTVSVAESSHISSFLSQHPEINHVEFHVPPTEHSHTISDDPFFIQFEATSRSSHLIRPLLASLTPPLSAIFADLVVANGVGKVAVDLGVRNYIVSTTSLKFLSLMAYLPILTTSDAAKLADGTAEIEIPGLTPLPVSSIPPPFFNADHAEIEIPGLTPLPVSSIPPPFFNADHGFTATLVSNVKALPYCNGILMNTFESFEPDTLSAIRDKRALSNLPPILPIGPLESCELSINQARYLPWLNDQPVKSVVLLSFGSRTAMSKDQIRELRDGLERSGHRFLWVLKTKKVDKDENEDDLEDMLGGSFLERTKNKGMVLKEWVKQEDILGNSAIGGFVSHCGWNSVMEAARNGVPVLAWPQHGDQRTNAEVLEKAGVGIWDRTWGWGNQRLVKEDEIRRKINELMKQVKLKIKAKMVGEEARKAIGNGGSSKSSITETIASLKQSLSLRN</sequence>
<dbReference type="InterPro" id="IPR002213">
    <property type="entry name" value="UDP_glucos_trans"/>
</dbReference>
<keyword evidence="2 4" id="KW-0328">Glycosyltransferase</keyword>
<keyword evidence="7" id="KW-1185">Reference proteome</keyword>
<evidence type="ECO:0000256" key="5">
    <source>
        <dbReference type="RuleBase" id="RU362057"/>
    </source>
</evidence>
<keyword evidence="3 4" id="KW-0808">Transferase</keyword>
<dbReference type="InterPro" id="IPR035595">
    <property type="entry name" value="UDP_glycos_trans_CS"/>
</dbReference>
<evidence type="ECO:0000313" key="7">
    <source>
        <dbReference type="Proteomes" id="UP001472677"/>
    </source>
</evidence>
<dbReference type="EMBL" id="JBBPBM010000003">
    <property type="protein sequence ID" value="KAK8592850.1"/>
    <property type="molecule type" value="Genomic_DNA"/>
</dbReference>
<comment type="caution">
    <text evidence="6">The sequence shown here is derived from an EMBL/GenBank/DDBJ whole genome shotgun (WGS) entry which is preliminary data.</text>
</comment>
<dbReference type="Proteomes" id="UP001472677">
    <property type="component" value="Unassembled WGS sequence"/>
</dbReference>
<evidence type="ECO:0000256" key="4">
    <source>
        <dbReference type="RuleBase" id="RU003718"/>
    </source>
</evidence>
<dbReference type="InterPro" id="IPR050481">
    <property type="entry name" value="UDP-glycosyltransf_plant"/>
</dbReference>
<dbReference type="Gene3D" id="3.40.50.2000">
    <property type="entry name" value="Glycogen Phosphorylase B"/>
    <property type="match status" value="3"/>
</dbReference>
<comment type="similarity">
    <text evidence="1 4">Belongs to the UDP-glycosyltransferase family.</text>
</comment>
<evidence type="ECO:0000256" key="2">
    <source>
        <dbReference type="ARBA" id="ARBA00022676"/>
    </source>
</evidence>
<dbReference type="PANTHER" id="PTHR48048:SF76">
    <property type="entry name" value="UDP-GLYCOSYLTRANSFERASE 708D1-LIKE"/>
    <property type="match status" value="1"/>
</dbReference>
<evidence type="ECO:0000256" key="1">
    <source>
        <dbReference type="ARBA" id="ARBA00009995"/>
    </source>
</evidence>
<name>A0ABR2G1A8_9ROSI</name>
<dbReference type="PROSITE" id="PS00375">
    <property type="entry name" value="UDPGT"/>
    <property type="match status" value="1"/>
</dbReference>
<proteinExistence type="inferred from homology"/>
<protein>
    <recommendedName>
        <fullName evidence="5">Glycosyltransferase</fullName>
        <ecNumber evidence="5">2.4.1.-</ecNumber>
    </recommendedName>
</protein>
<gene>
    <name evidence="6" type="ORF">V6N12_044943</name>
</gene>
<evidence type="ECO:0000256" key="3">
    <source>
        <dbReference type="ARBA" id="ARBA00022679"/>
    </source>
</evidence>
<organism evidence="6 7">
    <name type="scientific">Hibiscus sabdariffa</name>
    <name type="common">roselle</name>
    <dbReference type="NCBI Taxonomy" id="183260"/>
    <lineage>
        <taxon>Eukaryota</taxon>
        <taxon>Viridiplantae</taxon>
        <taxon>Streptophyta</taxon>
        <taxon>Embryophyta</taxon>
        <taxon>Tracheophyta</taxon>
        <taxon>Spermatophyta</taxon>
        <taxon>Magnoliopsida</taxon>
        <taxon>eudicotyledons</taxon>
        <taxon>Gunneridae</taxon>
        <taxon>Pentapetalae</taxon>
        <taxon>rosids</taxon>
        <taxon>malvids</taxon>
        <taxon>Malvales</taxon>
        <taxon>Malvaceae</taxon>
        <taxon>Malvoideae</taxon>
        <taxon>Hibiscus</taxon>
    </lineage>
</organism>
<reference evidence="6 7" key="1">
    <citation type="journal article" date="2024" name="G3 (Bethesda)">
        <title>Genome assembly of Hibiscus sabdariffa L. provides insights into metabolisms of medicinal natural products.</title>
        <authorList>
            <person name="Kim T."/>
        </authorList>
    </citation>
    <scope>NUCLEOTIDE SEQUENCE [LARGE SCALE GENOMIC DNA]</scope>
    <source>
        <strain evidence="6">TK-2024</strain>
        <tissue evidence="6">Old leaves</tissue>
    </source>
</reference>
<dbReference type="EC" id="2.4.1.-" evidence="5"/>
<dbReference type="PANTHER" id="PTHR48048">
    <property type="entry name" value="GLYCOSYLTRANSFERASE"/>
    <property type="match status" value="1"/>
</dbReference>